<evidence type="ECO:0000313" key="1">
    <source>
        <dbReference type="EMBL" id="WAJ28989.1"/>
    </source>
</evidence>
<name>A0ACD4NPY8_9HYPH</name>
<reference evidence="1" key="1">
    <citation type="submission" date="2022-11" db="EMBL/GenBank/DDBJ databases">
        <title>beta-Carotene-producing bacterium, Jeongeuplla avenae sp. nov., alleviates the salt stress of Arabidopsis seedlings.</title>
        <authorList>
            <person name="Jiang L."/>
            <person name="Lee J."/>
        </authorList>
    </citation>
    <scope>NUCLEOTIDE SEQUENCE</scope>
    <source>
        <strain evidence="1">DY_R2A_6</strain>
    </source>
</reference>
<protein>
    <submittedName>
        <fullName evidence="1">Uncharacterized protein</fullName>
    </submittedName>
</protein>
<gene>
    <name evidence="1" type="ORF">OXU80_01690</name>
</gene>
<evidence type="ECO:0000313" key="2">
    <source>
        <dbReference type="Proteomes" id="UP001163223"/>
    </source>
</evidence>
<dbReference type="EMBL" id="CP113520">
    <property type="protein sequence ID" value="WAJ28989.1"/>
    <property type="molecule type" value="Genomic_DNA"/>
</dbReference>
<proteinExistence type="predicted"/>
<organism evidence="1 2">
    <name type="scientific">Antarcticirhabdus aurantiaca</name>
    <dbReference type="NCBI Taxonomy" id="2606717"/>
    <lineage>
        <taxon>Bacteria</taxon>
        <taxon>Pseudomonadati</taxon>
        <taxon>Pseudomonadota</taxon>
        <taxon>Alphaproteobacteria</taxon>
        <taxon>Hyphomicrobiales</taxon>
        <taxon>Aurantimonadaceae</taxon>
        <taxon>Antarcticirhabdus</taxon>
    </lineage>
</organism>
<accession>A0ACD4NPY8</accession>
<sequence length="92" mass="10310">MTTLAYRAGLDHAGQTFDPAAALIALWTRFRDRRRERRALVALARRDPRLLEDMGLDPETIYAALDGTTDAVGPAHLSPLLRPEMSKPRRKA</sequence>
<keyword evidence="2" id="KW-1185">Reference proteome</keyword>
<dbReference type="Proteomes" id="UP001163223">
    <property type="component" value="Chromosome"/>
</dbReference>